<dbReference type="AlphaFoldDB" id="A0A1I2BBN2"/>
<organism evidence="2 3">
    <name type="scientific">Flavobacterium xueshanense</name>
    <dbReference type="NCBI Taxonomy" id="935223"/>
    <lineage>
        <taxon>Bacteria</taxon>
        <taxon>Pseudomonadati</taxon>
        <taxon>Bacteroidota</taxon>
        <taxon>Flavobacteriia</taxon>
        <taxon>Flavobacteriales</taxon>
        <taxon>Flavobacteriaceae</taxon>
        <taxon>Flavobacterium</taxon>
    </lineage>
</organism>
<evidence type="ECO:0000313" key="3">
    <source>
        <dbReference type="Proteomes" id="UP000198596"/>
    </source>
</evidence>
<keyword evidence="1" id="KW-1133">Transmembrane helix</keyword>
<keyword evidence="1" id="KW-0812">Transmembrane</keyword>
<proteinExistence type="predicted"/>
<evidence type="ECO:0000313" key="2">
    <source>
        <dbReference type="EMBL" id="SFE53555.1"/>
    </source>
</evidence>
<name>A0A1I2BBN2_9FLAO</name>
<gene>
    <name evidence="2" type="ORF">SAMN04488131_102293</name>
</gene>
<keyword evidence="3" id="KW-1185">Reference proteome</keyword>
<accession>A0A1I2BBN2</accession>
<feature type="transmembrane region" description="Helical" evidence="1">
    <location>
        <begin position="344"/>
        <end position="361"/>
    </location>
</feature>
<evidence type="ECO:0000256" key="1">
    <source>
        <dbReference type="SAM" id="Phobius"/>
    </source>
</evidence>
<feature type="transmembrane region" description="Helical" evidence="1">
    <location>
        <begin position="74"/>
        <end position="94"/>
    </location>
</feature>
<feature type="transmembrane region" description="Helical" evidence="1">
    <location>
        <begin position="398"/>
        <end position="415"/>
    </location>
</feature>
<sequence>MILMVVILFFLFLLVGILYWKRKIFLLSPVDVFVLFFAGVLISTVLYHNFYPRYEKFNFFQFDFIGKNKFNRTFFVYLKMLLLFLLGVFIYSVFNKSYFVLAKQRIKIIDTRNLKLNTNQISKIIVIIALLCVLLVYIDYGSLLFYRAEYIPKDNSIFKIIYQNLFIVLCLLSGAVYRTNRSLALTAFCIAIIVGIGVGSRSATIYLLAFGLSYSVFLNRSRARTFYIFFIPFVIFFFGYNISLRLEANGHGLIPYLKVTLEKPEILFTYTIMNIYYTFIFGFYATSETIHLYKNASIGNLITTLNPLPGRMTNWYSIASKLRINEIAPFTAIGELAKYPVFSVFYYSLLGYYFAAIDYFIKNQIVRKKYLWAVLQFLLLVLYVVHSFEYNLRSSHRFIYYSMALYLLYFILKGLKTKLPRKLSNSNLLTE</sequence>
<evidence type="ECO:0008006" key="4">
    <source>
        <dbReference type="Google" id="ProtNLM"/>
    </source>
</evidence>
<feature type="transmembrane region" description="Helical" evidence="1">
    <location>
        <begin position="6"/>
        <end position="21"/>
    </location>
</feature>
<dbReference type="Proteomes" id="UP000198596">
    <property type="component" value="Unassembled WGS sequence"/>
</dbReference>
<feature type="transmembrane region" description="Helical" evidence="1">
    <location>
        <begin position="184"/>
        <end position="214"/>
    </location>
</feature>
<keyword evidence="1" id="KW-0472">Membrane</keyword>
<protein>
    <recommendedName>
        <fullName evidence="4">Oligosaccharide repeat unit polymerase</fullName>
    </recommendedName>
</protein>
<feature type="transmembrane region" description="Helical" evidence="1">
    <location>
        <begin position="33"/>
        <end position="54"/>
    </location>
</feature>
<feature type="transmembrane region" description="Helical" evidence="1">
    <location>
        <begin position="370"/>
        <end position="386"/>
    </location>
</feature>
<dbReference type="STRING" id="935223.SAMN04488131_102293"/>
<feature type="transmembrane region" description="Helical" evidence="1">
    <location>
        <begin position="226"/>
        <end position="246"/>
    </location>
</feature>
<feature type="transmembrane region" description="Helical" evidence="1">
    <location>
        <begin position="121"/>
        <end position="140"/>
    </location>
</feature>
<dbReference type="EMBL" id="FONQ01000002">
    <property type="protein sequence ID" value="SFE53555.1"/>
    <property type="molecule type" value="Genomic_DNA"/>
</dbReference>
<reference evidence="3" key="1">
    <citation type="submission" date="2016-10" db="EMBL/GenBank/DDBJ databases">
        <authorList>
            <person name="Varghese N."/>
            <person name="Submissions S."/>
        </authorList>
    </citation>
    <scope>NUCLEOTIDE SEQUENCE [LARGE SCALE GENOMIC DNA]</scope>
    <source>
        <strain evidence="3">CGMCC 1.9227</strain>
    </source>
</reference>
<feature type="transmembrane region" description="Helical" evidence="1">
    <location>
        <begin position="267"/>
        <end position="285"/>
    </location>
</feature>